<name>A0A3B1BQ49_9ZZZZ</name>
<dbReference type="InterPro" id="IPR018517">
    <property type="entry name" value="tRNA_hU_synthase_CS"/>
</dbReference>
<dbReference type="PIRSF" id="PIRSF006621">
    <property type="entry name" value="Dus"/>
    <property type="match status" value="1"/>
</dbReference>
<evidence type="ECO:0000256" key="10">
    <source>
        <dbReference type="ARBA" id="ARBA00048205"/>
    </source>
</evidence>
<evidence type="ECO:0000256" key="11">
    <source>
        <dbReference type="ARBA" id="ARBA00048802"/>
    </source>
</evidence>
<dbReference type="InterPro" id="IPR001269">
    <property type="entry name" value="DUS_fam"/>
</dbReference>
<reference evidence="13" key="1">
    <citation type="submission" date="2018-06" db="EMBL/GenBank/DDBJ databases">
        <authorList>
            <person name="Zhirakovskaya E."/>
        </authorList>
    </citation>
    <scope>NUCLEOTIDE SEQUENCE</scope>
</reference>
<gene>
    <name evidence="13" type="ORF">MNBD_NITROSPINAE02-179</name>
</gene>
<keyword evidence="6" id="KW-0819">tRNA processing</keyword>
<organism evidence="13">
    <name type="scientific">hydrothermal vent metagenome</name>
    <dbReference type="NCBI Taxonomy" id="652676"/>
    <lineage>
        <taxon>unclassified sequences</taxon>
        <taxon>metagenomes</taxon>
        <taxon>ecological metagenomes</taxon>
    </lineage>
</organism>
<evidence type="ECO:0000256" key="5">
    <source>
        <dbReference type="ARBA" id="ARBA00022643"/>
    </source>
</evidence>
<feature type="domain" description="DUS-like FMN-binding" evidence="12">
    <location>
        <begin position="14"/>
        <end position="307"/>
    </location>
</feature>
<comment type="function">
    <text evidence="2">Catalyzes the synthesis of 5,6-dihydrouridine (D), a modified base found in the D-loop of most tRNAs, via the reduction of the C5-C6 double bond in target uridines.</text>
</comment>
<dbReference type="InterPro" id="IPR013785">
    <property type="entry name" value="Aldolase_TIM"/>
</dbReference>
<keyword evidence="9" id="KW-0560">Oxidoreductase</keyword>
<dbReference type="EMBL" id="UOGE01000056">
    <property type="protein sequence ID" value="VAX20456.1"/>
    <property type="molecule type" value="Genomic_DNA"/>
</dbReference>
<keyword evidence="7" id="KW-0521">NADP</keyword>
<dbReference type="GO" id="GO:0000049">
    <property type="term" value="F:tRNA binding"/>
    <property type="evidence" value="ECO:0007669"/>
    <property type="project" value="UniProtKB-KW"/>
</dbReference>
<evidence type="ECO:0000259" key="12">
    <source>
        <dbReference type="Pfam" id="PF01207"/>
    </source>
</evidence>
<accession>A0A3B1BQ49</accession>
<dbReference type="GO" id="GO:0050660">
    <property type="term" value="F:flavin adenine dinucleotide binding"/>
    <property type="evidence" value="ECO:0007669"/>
    <property type="project" value="InterPro"/>
</dbReference>
<dbReference type="Gene3D" id="1.10.1200.80">
    <property type="entry name" value="Putative flavin oxidoreducatase, domain 2"/>
    <property type="match status" value="1"/>
</dbReference>
<proteinExistence type="predicted"/>
<keyword evidence="4" id="KW-0285">Flavoprotein</keyword>
<dbReference type="PROSITE" id="PS01136">
    <property type="entry name" value="UPF0034"/>
    <property type="match status" value="1"/>
</dbReference>
<dbReference type="Pfam" id="PF01207">
    <property type="entry name" value="Dus"/>
    <property type="match status" value="1"/>
</dbReference>
<dbReference type="PANTHER" id="PTHR45846:SF1">
    <property type="entry name" value="TRNA-DIHYDROURIDINE(47) SYNTHASE [NAD(P)(+)]-LIKE"/>
    <property type="match status" value="1"/>
</dbReference>
<dbReference type="AlphaFoldDB" id="A0A3B1BQ49"/>
<dbReference type="GO" id="GO:0017150">
    <property type="term" value="F:tRNA dihydrouridine synthase activity"/>
    <property type="evidence" value="ECO:0007669"/>
    <property type="project" value="InterPro"/>
</dbReference>
<dbReference type="PANTHER" id="PTHR45846">
    <property type="entry name" value="TRNA-DIHYDROURIDINE(47) SYNTHASE [NAD(P)(+)]-LIKE"/>
    <property type="match status" value="1"/>
</dbReference>
<dbReference type="InterPro" id="IPR035587">
    <property type="entry name" value="DUS-like_FMN-bd"/>
</dbReference>
<evidence type="ECO:0000256" key="8">
    <source>
        <dbReference type="ARBA" id="ARBA00022884"/>
    </source>
</evidence>
<dbReference type="SUPFAM" id="SSF51395">
    <property type="entry name" value="FMN-linked oxidoreductases"/>
    <property type="match status" value="1"/>
</dbReference>
<evidence type="ECO:0000256" key="3">
    <source>
        <dbReference type="ARBA" id="ARBA00022555"/>
    </source>
</evidence>
<keyword evidence="5" id="KW-0288">FMN</keyword>
<evidence type="ECO:0000313" key="13">
    <source>
        <dbReference type="EMBL" id="VAX20456.1"/>
    </source>
</evidence>
<comment type="catalytic activity">
    <reaction evidence="10">
        <text>a 5,6-dihydrouridine in tRNA + NADP(+) = a uridine in tRNA + NADPH + H(+)</text>
        <dbReference type="Rhea" id="RHEA:23624"/>
        <dbReference type="Rhea" id="RHEA-COMP:13339"/>
        <dbReference type="Rhea" id="RHEA-COMP:13887"/>
        <dbReference type="ChEBI" id="CHEBI:15378"/>
        <dbReference type="ChEBI" id="CHEBI:57783"/>
        <dbReference type="ChEBI" id="CHEBI:58349"/>
        <dbReference type="ChEBI" id="CHEBI:65315"/>
        <dbReference type="ChEBI" id="CHEBI:74443"/>
    </reaction>
</comment>
<dbReference type="InterPro" id="IPR024036">
    <property type="entry name" value="tRNA-dHydroUridine_Synthase_C"/>
</dbReference>
<evidence type="ECO:0000256" key="7">
    <source>
        <dbReference type="ARBA" id="ARBA00022857"/>
    </source>
</evidence>
<dbReference type="InterPro" id="IPR004652">
    <property type="entry name" value="DusB-like"/>
</dbReference>
<dbReference type="Gene3D" id="3.20.20.70">
    <property type="entry name" value="Aldolase class I"/>
    <property type="match status" value="1"/>
</dbReference>
<dbReference type="NCBIfam" id="TIGR00737">
    <property type="entry name" value="nifR3_yhdG"/>
    <property type="match status" value="1"/>
</dbReference>
<evidence type="ECO:0000256" key="4">
    <source>
        <dbReference type="ARBA" id="ARBA00022630"/>
    </source>
</evidence>
<keyword evidence="8" id="KW-0694">RNA-binding</keyword>
<evidence type="ECO:0000256" key="6">
    <source>
        <dbReference type="ARBA" id="ARBA00022694"/>
    </source>
</evidence>
<sequence length="325" mass="34972">MRIGDVKLKSNVVMAPIAGMTDRPYRKIVLRLGAGMVTSELLSSNAIIRDSAKTLEMLPTGDEPHPVSAQIFGADPCIMRDAALIVEDTPCDIIDLNFGCPAKKVTKNGAGAALLKNMDNAEAVAKAVINGVKKPVTVKIRTGWDTGSINAVEMAKRLEGAGAAAVAIHARTAAQGYSGEADWAIIENAAQALSIPVIGNGDIASPQQAVNRLRNSGCAAVMIGRAALGAPWIFRETNDLLATGVYNSPSRSEMADVILDQIDMMVERYPERIGVKKMRTHMAYYTRGMQNGARFREMVNKAATRDTLRDLTLDFFIENKVTVLV</sequence>
<comment type="catalytic activity">
    <reaction evidence="11">
        <text>a 5,6-dihydrouridine in tRNA + NAD(+) = a uridine in tRNA + NADH + H(+)</text>
        <dbReference type="Rhea" id="RHEA:54452"/>
        <dbReference type="Rhea" id="RHEA-COMP:13339"/>
        <dbReference type="Rhea" id="RHEA-COMP:13887"/>
        <dbReference type="ChEBI" id="CHEBI:15378"/>
        <dbReference type="ChEBI" id="CHEBI:57540"/>
        <dbReference type="ChEBI" id="CHEBI:57945"/>
        <dbReference type="ChEBI" id="CHEBI:65315"/>
        <dbReference type="ChEBI" id="CHEBI:74443"/>
    </reaction>
</comment>
<evidence type="ECO:0000256" key="9">
    <source>
        <dbReference type="ARBA" id="ARBA00023002"/>
    </source>
</evidence>
<evidence type="ECO:0000256" key="2">
    <source>
        <dbReference type="ARBA" id="ARBA00002790"/>
    </source>
</evidence>
<evidence type="ECO:0000256" key="1">
    <source>
        <dbReference type="ARBA" id="ARBA00001917"/>
    </source>
</evidence>
<keyword evidence="3" id="KW-0820">tRNA-binding</keyword>
<protein>
    <submittedName>
        <fullName evidence="13">tRNA-dihydrouridine synthase DusB</fullName>
    </submittedName>
</protein>
<comment type="cofactor">
    <cofactor evidence="1">
        <name>FMN</name>
        <dbReference type="ChEBI" id="CHEBI:58210"/>
    </cofactor>
</comment>
<dbReference type="CDD" id="cd02801">
    <property type="entry name" value="DUS_like_FMN"/>
    <property type="match status" value="1"/>
</dbReference>